<comment type="caution">
    <text evidence="1">The sequence shown here is derived from an EMBL/GenBank/DDBJ whole genome shotgun (WGS) entry which is preliminary data.</text>
</comment>
<proteinExistence type="predicted"/>
<name>A0AAD7FL69_9AGAR</name>
<keyword evidence="2" id="KW-1185">Reference proteome</keyword>
<gene>
    <name evidence="1" type="ORF">FB45DRAFT_921625</name>
</gene>
<sequence>MPQRDRDTLTPPQFRTTLRKAVFSKLALAREAARLASTPLLPYLPDDAWPQSLNDGDDEEEGATVSYDTYKFAGLAIFCRALFLLALPHLHGKPVGYFQTIANIVQSRQVVTKWIGDNDPDLGSVSEDGFYMFLRAWWMYKARDTSAVASFLAPFFNPLLKAAGKAYLKAYVPRQSPQRRHSFTPVTTTRSRLPVRWSQRKSGDSLQVCTLL</sequence>
<dbReference type="EMBL" id="JARKIF010000012">
    <property type="protein sequence ID" value="KAJ7625514.1"/>
    <property type="molecule type" value="Genomic_DNA"/>
</dbReference>
<evidence type="ECO:0000313" key="2">
    <source>
        <dbReference type="Proteomes" id="UP001221142"/>
    </source>
</evidence>
<reference evidence="1" key="1">
    <citation type="submission" date="2023-03" db="EMBL/GenBank/DDBJ databases">
        <title>Massive genome expansion in bonnet fungi (Mycena s.s.) driven by repeated elements and novel gene families across ecological guilds.</title>
        <authorList>
            <consortium name="Lawrence Berkeley National Laboratory"/>
            <person name="Harder C.B."/>
            <person name="Miyauchi S."/>
            <person name="Viragh M."/>
            <person name="Kuo A."/>
            <person name="Thoen E."/>
            <person name="Andreopoulos B."/>
            <person name="Lu D."/>
            <person name="Skrede I."/>
            <person name="Drula E."/>
            <person name="Henrissat B."/>
            <person name="Morin E."/>
            <person name="Kohler A."/>
            <person name="Barry K."/>
            <person name="LaButti K."/>
            <person name="Morin E."/>
            <person name="Salamov A."/>
            <person name="Lipzen A."/>
            <person name="Mereny Z."/>
            <person name="Hegedus B."/>
            <person name="Baldrian P."/>
            <person name="Stursova M."/>
            <person name="Weitz H."/>
            <person name="Taylor A."/>
            <person name="Grigoriev I.V."/>
            <person name="Nagy L.G."/>
            <person name="Martin F."/>
            <person name="Kauserud H."/>
        </authorList>
    </citation>
    <scope>NUCLEOTIDE SEQUENCE</scope>
    <source>
        <strain evidence="1">9284</strain>
    </source>
</reference>
<dbReference type="Proteomes" id="UP001221142">
    <property type="component" value="Unassembled WGS sequence"/>
</dbReference>
<dbReference type="AlphaFoldDB" id="A0AAD7FL69"/>
<organism evidence="1 2">
    <name type="scientific">Roridomyces roridus</name>
    <dbReference type="NCBI Taxonomy" id="1738132"/>
    <lineage>
        <taxon>Eukaryota</taxon>
        <taxon>Fungi</taxon>
        <taxon>Dikarya</taxon>
        <taxon>Basidiomycota</taxon>
        <taxon>Agaricomycotina</taxon>
        <taxon>Agaricomycetes</taxon>
        <taxon>Agaricomycetidae</taxon>
        <taxon>Agaricales</taxon>
        <taxon>Marasmiineae</taxon>
        <taxon>Mycenaceae</taxon>
        <taxon>Roridomyces</taxon>
    </lineage>
</organism>
<protein>
    <submittedName>
        <fullName evidence="1">Uncharacterized protein</fullName>
    </submittedName>
</protein>
<accession>A0AAD7FL69</accession>
<evidence type="ECO:0000313" key="1">
    <source>
        <dbReference type="EMBL" id="KAJ7625514.1"/>
    </source>
</evidence>